<dbReference type="SUPFAM" id="SSF51338">
    <property type="entry name" value="Composite domain of metallo-dependent hydrolases"/>
    <property type="match status" value="1"/>
</dbReference>
<dbReference type="PANTHER" id="PTHR43135:SF3">
    <property type="entry name" value="ALPHA-D-RIBOSE 1-METHYLPHOSPHONATE 5-TRIPHOSPHATE DIPHOSPHATASE"/>
    <property type="match status" value="1"/>
</dbReference>
<dbReference type="AlphaFoldDB" id="A0A2S6CL24"/>
<accession>A0A2S6CL24</accession>
<dbReference type="Pfam" id="PF01979">
    <property type="entry name" value="Amidohydro_1"/>
    <property type="match status" value="1"/>
</dbReference>
<dbReference type="InterPro" id="IPR057744">
    <property type="entry name" value="OTAase-like"/>
</dbReference>
<dbReference type="InterPro" id="IPR032466">
    <property type="entry name" value="Metal_Hydrolase"/>
</dbReference>
<dbReference type="PANTHER" id="PTHR43135">
    <property type="entry name" value="ALPHA-D-RIBOSE 1-METHYLPHOSPHONATE 5-TRIPHOSPHATE DIPHOSPHATASE"/>
    <property type="match status" value="1"/>
</dbReference>
<name>A0A2S6CL24_9PEZI</name>
<dbReference type="InterPro" id="IPR051781">
    <property type="entry name" value="Metallo-dep_Hydrolase"/>
</dbReference>
<keyword evidence="3" id="KW-1185">Reference proteome</keyword>
<dbReference type="CDD" id="cd01299">
    <property type="entry name" value="Met_dep_hydrolase_A"/>
    <property type="match status" value="1"/>
</dbReference>
<evidence type="ECO:0000313" key="3">
    <source>
        <dbReference type="Proteomes" id="UP000237631"/>
    </source>
</evidence>
<reference evidence="3" key="1">
    <citation type="journal article" date="2017" name="bioRxiv">
        <title>Conservation of a gene cluster reveals novel cercosporin biosynthetic mechanisms and extends production to the genus Colletotrichum.</title>
        <authorList>
            <person name="de Jonge R."/>
            <person name="Ebert M.K."/>
            <person name="Huitt-Roehl C.R."/>
            <person name="Pal P."/>
            <person name="Suttle J.C."/>
            <person name="Spanner R.E."/>
            <person name="Neubauer J.D."/>
            <person name="Jurick W.M.II."/>
            <person name="Stott K.A."/>
            <person name="Secor G.A."/>
            <person name="Thomma B.P.H.J."/>
            <person name="Van de Peer Y."/>
            <person name="Townsend C.A."/>
            <person name="Bolton M.D."/>
        </authorList>
    </citation>
    <scope>NUCLEOTIDE SEQUENCE [LARGE SCALE GENOMIC DNA]</scope>
    <source>
        <strain evidence="3">CBS538.71</strain>
    </source>
</reference>
<dbReference type="Gene3D" id="3.20.20.140">
    <property type="entry name" value="Metal-dependent hydrolases"/>
    <property type="match status" value="1"/>
</dbReference>
<proteinExistence type="predicted"/>
<dbReference type="InterPro" id="IPR011059">
    <property type="entry name" value="Metal-dep_hydrolase_composite"/>
</dbReference>
<dbReference type="OrthoDB" id="194468at2759"/>
<evidence type="ECO:0000259" key="1">
    <source>
        <dbReference type="Pfam" id="PF01979"/>
    </source>
</evidence>
<organism evidence="2 3">
    <name type="scientific">Cercospora berteroae</name>
    <dbReference type="NCBI Taxonomy" id="357750"/>
    <lineage>
        <taxon>Eukaryota</taxon>
        <taxon>Fungi</taxon>
        <taxon>Dikarya</taxon>
        <taxon>Ascomycota</taxon>
        <taxon>Pezizomycotina</taxon>
        <taxon>Dothideomycetes</taxon>
        <taxon>Dothideomycetidae</taxon>
        <taxon>Mycosphaerellales</taxon>
        <taxon>Mycosphaerellaceae</taxon>
        <taxon>Cercospora</taxon>
    </lineage>
</organism>
<protein>
    <recommendedName>
        <fullName evidence="1">Amidohydrolase-related domain-containing protein</fullName>
    </recommendedName>
</protein>
<dbReference type="Proteomes" id="UP000237631">
    <property type="component" value="Unassembled WGS sequence"/>
</dbReference>
<dbReference type="STRING" id="357750.A0A2S6CL24"/>
<sequence>MTRKIVLREPAGLKAQRVDADLLIPGRGEPVKHAALIYEQDETANGKGKILFAGKKDEVPSKYADVKTSLHVPVLMPGMWDCHVHLIGQKDLNLEQIALMSSSTAGFRIARDAVATLNAGFTSVREVGGYGIDIKTSIEEGWIPGPHTYSAGSILSQTAGHGDLHTMPLELMHHRMTDGFPLALADGVDEAIKQTRKQIRRGASVIKVCATGGVLSRIDSPKAAQFTNAELEAIVGEAKRTNMIVAAHAHGTEGILAALHAGVKTIEHGSYLTEEAIELMLEKEAILVPTRYVQQYGIEHAEQMAPESYQKMAETVNANKESYRKAIKAGVRIALGTDLGISSHGAKFNHGTNGKEFYYAVEAGLTPLQAIEAGTATAPATLGPQAPKSGQLREGYDADFIALAKNPLDDIEVLARAEEVKFVWKGGKLVKRDGEKIGII</sequence>
<evidence type="ECO:0000313" key="2">
    <source>
        <dbReference type="EMBL" id="PPJ60437.1"/>
    </source>
</evidence>
<dbReference type="Gene3D" id="2.30.40.10">
    <property type="entry name" value="Urease, subunit C, domain 1"/>
    <property type="match status" value="1"/>
</dbReference>
<dbReference type="GO" id="GO:0016810">
    <property type="term" value="F:hydrolase activity, acting on carbon-nitrogen (but not peptide) bonds"/>
    <property type="evidence" value="ECO:0007669"/>
    <property type="project" value="InterPro"/>
</dbReference>
<dbReference type="EMBL" id="PNEN01000271">
    <property type="protein sequence ID" value="PPJ60437.1"/>
    <property type="molecule type" value="Genomic_DNA"/>
</dbReference>
<dbReference type="InterPro" id="IPR006680">
    <property type="entry name" value="Amidohydro-rel"/>
</dbReference>
<gene>
    <name evidence="2" type="ORF">CBER1_07350</name>
</gene>
<dbReference type="SUPFAM" id="SSF51556">
    <property type="entry name" value="Metallo-dependent hydrolases"/>
    <property type="match status" value="1"/>
</dbReference>
<comment type="caution">
    <text evidence="2">The sequence shown here is derived from an EMBL/GenBank/DDBJ whole genome shotgun (WGS) entry which is preliminary data.</text>
</comment>
<feature type="domain" description="Amidohydrolase-related" evidence="1">
    <location>
        <begin position="74"/>
        <end position="430"/>
    </location>
</feature>